<keyword evidence="7" id="KW-0479">Metal-binding</keyword>
<dbReference type="InterPro" id="IPR020568">
    <property type="entry name" value="Ribosomal_Su5_D2-typ_SF"/>
</dbReference>
<comment type="function">
    <text evidence="12">Involved in the biosynthesis of lipid A, a phosphorylated glycolipid that in bacteria anchors the lipopolysaccharide to the outer membrane of the cell. Lipid A-like molecules in plants may serve as structural components of the outer membranes of mitochondria and/or chloroplasts, or may be involved in signal transduction or plant defense responses.</text>
</comment>
<evidence type="ECO:0000256" key="5">
    <source>
        <dbReference type="ARBA" id="ARBA00022516"/>
    </source>
</evidence>
<sequence>MKNDTIIKNNKNFNEVFLKNSKYQKTINSPIKIKGIGVHNNNQVSISISPLYDKKGRYFRNNTGEFDFEIQNKKAKIFYKNLFHTINKDYNTPLYSFHELESFFLISNKGFKKDLNHYKNEIYKRNFNIFYNYDYDVKSRIPDTKQYINAQIENVLSKPIHYVSLEDKKNEIKGIEHLLSAFEAMSIDNVMVELNGDNEVPILDGSSMVWINEILNVGVNINQKDFSGENTIKKRRRKIKFFSDKSFSLYHNESFISYHPSKFSKITVGLDYSDSAPLIGKQWYSYDIFNDNHYRWEISPSRMYIPTIQDLYESMDSGYYKAGVEDCVNLCMFDKWYNNDQIRFYDTESARHEILDLIGCLGLLSNNGNGGIPLGHIISYKPTLELNIRFVKILKEMIVI</sequence>
<comment type="similarity">
    <text evidence="3">Belongs to the LpxC family.</text>
</comment>
<evidence type="ECO:0000256" key="11">
    <source>
        <dbReference type="ARBA" id="ARBA00024535"/>
    </source>
</evidence>
<accession>A0A060DBE0</accession>
<geneLocation type="nucleomorph" evidence="13"/>
<dbReference type="EC" id="3.5.1.108" evidence="4"/>
<dbReference type="UniPathway" id="UPA00359">
    <property type="reaction ID" value="UER00478"/>
</dbReference>
<evidence type="ECO:0000256" key="6">
    <source>
        <dbReference type="ARBA" id="ARBA00022556"/>
    </source>
</evidence>
<dbReference type="InterPro" id="IPR015870">
    <property type="entry name" value="UDP-acyl_N-AcGlcN_deAcase_N"/>
</dbReference>
<organism evidence="13 14">
    <name type="scientific">Lotharella oceanica</name>
    <dbReference type="NCBI Taxonomy" id="641309"/>
    <lineage>
        <taxon>Eukaryota</taxon>
        <taxon>Sar</taxon>
        <taxon>Rhizaria</taxon>
        <taxon>Cercozoa</taxon>
        <taxon>Chlorarachniophyceae</taxon>
        <taxon>Lotharella</taxon>
    </lineage>
</organism>
<dbReference type="Pfam" id="PF03331">
    <property type="entry name" value="LpxC"/>
    <property type="match status" value="1"/>
</dbReference>
<gene>
    <name evidence="13" type="ORF">M951_chr2103</name>
</gene>
<dbReference type="AlphaFoldDB" id="A0A060DBE0"/>
<evidence type="ECO:0000256" key="10">
    <source>
        <dbReference type="ARBA" id="ARBA00023098"/>
    </source>
</evidence>
<dbReference type="Gene3D" id="3.30.1700.10">
    <property type="entry name" value="lpxc deacetylase, domain 2"/>
    <property type="match status" value="1"/>
</dbReference>
<evidence type="ECO:0000256" key="4">
    <source>
        <dbReference type="ARBA" id="ARBA00012745"/>
    </source>
</evidence>
<keyword evidence="9" id="KW-0862">Zinc</keyword>
<reference evidence="13 14" key="1">
    <citation type="journal article" date="2014" name="BMC Genomics">
        <title>Nucleomorph and plastid genome sequences of the chlorarachniophyte Lotharella oceanica: convergent reductive evolution and frequent recombination in nucleomorph-bearing algae.</title>
        <authorList>
            <person name="Tanifuji G."/>
            <person name="Onodera N.T."/>
            <person name="Brown M.W."/>
            <person name="Curtis B.A."/>
            <person name="Roger A.J."/>
            <person name="Ka-Shu Wong G."/>
            <person name="Melkonian M."/>
            <person name="Archibald J.M."/>
        </authorList>
    </citation>
    <scope>NUCLEOTIDE SEQUENCE [LARGE SCALE GENOMIC DNA]</scope>
    <source>
        <strain evidence="13 14">CCMP622</strain>
    </source>
</reference>
<dbReference type="GO" id="GO:0016020">
    <property type="term" value="C:membrane"/>
    <property type="evidence" value="ECO:0007669"/>
    <property type="project" value="GOC"/>
</dbReference>
<keyword evidence="5" id="KW-0444">Lipid biosynthesis</keyword>
<dbReference type="EMBL" id="CP006628">
    <property type="protein sequence ID" value="AIB09800.1"/>
    <property type="molecule type" value="Genomic_DNA"/>
</dbReference>
<evidence type="ECO:0000256" key="8">
    <source>
        <dbReference type="ARBA" id="ARBA00022801"/>
    </source>
</evidence>
<evidence type="ECO:0000313" key="13">
    <source>
        <dbReference type="EMBL" id="AIB09800.1"/>
    </source>
</evidence>
<dbReference type="InterPro" id="IPR004463">
    <property type="entry name" value="UDP-acyl_GlcNac_deAcase"/>
</dbReference>
<dbReference type="GO" id="GO:2001289">
    <property type="term" value="P:lipid X metabolic process"/>
    <property type="evidence" value="ECO:0007669"/>
    <property type="project" value="UniProtKB-ARBA"/>
</dbReference>
<dbReference type="PANTHER" id="PTHR33694:SF1">
    <property type="entry name" value="UDP-3-O-ACYL-N-ACETYLGLUCOSAMINE DEACETYLASE 1, MITOCHONDRIAL-RELATED"/>
    <property type="match status" value="1"/>
</dbReference>
<keyword evidence="8" id="KW-0378">Hydrolase</keyword>
<dbReference type="SUPFAM" id="SSF54211">
    <property type="entry name" value="Ribosomal protein S5 domain 2-like"/>
    <property type="match status" value="2"/>
</dbReference>
<dbReference type="PANTHER" id="PTHR33694">
    <property type="entry name" value="UDP-3-O-ACYL-N-ACETYLGLUCOSAMINE DEACETYLASE 1, MITOCHONDRIAL-RELATED"/>
    <property type="match status" value="1"/>
</dbReference>
<keyword evidence="10" id="KW-0443">Lipid metabolism</keyword>
<protein>
    <recommendedName>
        <fullName evidence="4">UDP-3-O-acyl-N-acetylglucosamine deacetylase</fullName>
        <ecNumber evidence="4">3.5.1.108</ecNumber>
    </recommendedName>
</protein>
<comment type="cofactor">
    <cofactor evidence="1">
        <name>Zn(2+)</name>
        <dbReference type="ChEBI" id="CHEBI:29105"/>
    </cofactor>
</comment>
<evidence type="ECO:0000313" key="14">
    <source>
        <dbReference type="Proteomes" id="UP000243670"/>
    </source>
</evidence>
<keyword evidence="6" id="KW-0441">Lipid A biosynthesis</keyword>
<evidence type="ECO:0000256" key="1">
    <source>
        <dbReference type="ARBA" id="ARBA00001947"/>
    </source>
</evidence>
<evidence type="ECO:0000256" key="2">
    <source>
        <dbReference type="ARBA" id="ARBA00005002"/>
    </source>
</evidence>
<name>A0A060DBE0_9EUKA</name>
<evidence type="ECO:0000256" key="9">
    <source>
        <dbReference type="ARBA" id="ARBA00022833"/>
    </source>
</evidence>
<dbReference type="Proteomes" id="UP000243670">
    <property type="component" value="Nucleomorph 2"/>
</dbReference>
<comment type="pathway">
    <text evidence="2">Glycolipid biosynthesis; lipid IV(A) biosynthesis; lipid IV(A) from (3R)-3-hydroxytetradecanoyl-[acyl-carrier-protein] and UDP-N-acetyl-alpha-D-glucosamine: step 2/6.</text>
</comment>
<dbReference type="GO" id="GO:0046872">
    <property type="term" value="F:metal ion binding"/>
    <property type="evidence" value="ECO:0007669"/>
    <property type="project" value="UniProtKB-KW"/>
</dbReference>
<comment type="catalytic activity">
    <reaction evidence="11">
        <text>a UDP-3-O-[(3R)-3-hydroxyacyl]-N-acetyl-alpha-D-glucosamine + H2O = a UDP-3-O-[(3R)-3-hydroxyacyl]-alpha-D-glucosamine + acetate</text>
        <dbReference type="Rhea" id="RHEA:67816"/>
        <dbReference type="ChEBI" id="CHEBI:15377"/>
        <dbReference type="ChEBI" id="CHEBI:30089"/>
        <dbReference type="ChEBI" id="CHEBI:137740"/>
        <dbReference type="ChEBI" id="CHEBI:173225"/>
        <dbReference type="EC" id="3.5.1.108"/>
    </reaction>
</comment>
<dbReference type="GO" id="GO:0009245">
    <property type="term" value="P:lipid A biosynthetic process"/>
    <property type="evidence" value="ECO:0007669"/>
    <property type="project" value="UniProtKB-KW"/>
</dbReference>
<dbReference type="GO" id="GO:0103117">
    <property type="term" value="F:UDP-3-O-acyl-N-acetylglucosamine deacetylase activity"/>
    <property type="evidence" value="ECO:0007669"/>
    <property type="project" value="UniProtKB-EC"/>
</dbReference>
<proteinExistence type="inferred from homology"/>
<dbReference type="Gene3D" id="3.30.230.20">
    <property type="entry name" value="lpxc deacetylase, domain 1"/>
    <property type="match status" value="2"/>
</dbReference>
<evidence type="ECO:0000256" key="7">
    <source>
        <dbReference type="ARBA" id="ARBA00022723"/>
    </source>
</evidence>
<keyword evidence="13" id="KW-0542">Nucleomorph</keyword>
<evidence type="ECO:0000256" key="3">
    <source>
        <dbReference type="ARBA" id="ARBA00006170"/>
    </source>
</evidence>
<evidence type="ECO:0000256" key="12">
    <source>
        <dbReference type="ARBA" id="ARBA00024987"/>
    </source>
</evidence>
<dbReference type="InterPro" id="IPR011334">
    <property type="entry name" value="UDP-acyl_GlcNac_deAcase_C"/>
</dbReference>